<dbReference type="EMBL" id="ML179174">
    <property type="protein sequence ID" value="THU96555.1"/>
    <property type="molecule type" value="Genomic_DNA"/>
</dbReference>
<accession>A0A4V4HFX4</accession>
<dbReference type="AlphaFoldDB" id="A0A4V4HFX4"/>
<feature type="compositionally biased region" description="Basic and acidic residues" evidence="1">
    <location>
        <begin position="93"/>
        <end position="109"/>
    </location>
</feature>
<sequence>MVNSKVKGPKVKCLCKKCKGQQVSKPMRTRHRKAELTVKKTFREKAPPLLRYIQCLGNNKQEPSLTDELAQNYPSPENEPMDFEDPDPINLPSRHENKEPDDQELERFRQLLTAPGNPSSAKLESGEDPSTRESYSAIQSIAETQAFIDAICNATYNNGNLIEDTINLLQNPATSTDELTDPDVHMCLEILLGLGNASETCYTSAVAAI</sequence>
<protein>
    <submittedName>
        <fullName evidence="2">Uncharacterized protein</fullName>
    </submittedName>
</protein>
<evidence type="ECO:0000313" key="3">
    <source>
        <dbReference type="Proteomes" id="UP000297245"/>
    </source>
</evidence>
<feature type="region of interest" description="Disordered" evidence="1">
    <location>
        <begin position="61"/>
        <end position="134"/>
    </location>
</feature>
<dbReference type="Proteomes" id="UP000297245">
    <property type="component" value="Unassembled WGS sequence"/>
</dbReference>
<keyword evidence="3" id="KW-1185">Reference proteome</keyword>
<organism evidence="2 3">
    <name type="scientific">Dendrothele bispora (strain CBS 962.96)</name>
    <dbReference type="NCBI Taxonomy" id="1314807"/>
    <lineage>
        <taxon>Eukaryota</taxon>
        <taxon>Fungi</taxon>
        <taxon>Dikarya</taxon>
        <taxon>Basidiomycota</taxon>
        <taxon>Agaricomycotina</taxon>
        <taxon>Agaricomycetes</taxon>
        <taxon>Agaricomycetidae</taxon>
        <taxon>Agaricales</taxon>
        <taxon>Agaricales incertae sedis</taxon>
        <taxon>Dendrothele</taxon>
    </lineage>
</organism>
<reference evidence="2 3" key="1">
    <citation type="journal article" date="2019" name="Nat. Ecol. Evol.">
        <title>Megaphylogeny resolves global patterns of mushroom evolution.</title>
        <authorList>
            <person name="Varga T."/>
            <person name="Krizsan K."/>
            <person name="Foldi C."/>
            <person name="Dima B."/>
            <person name="Sanchez-Garcia M."/>
            <person name="Sanchez-Ramirez S."/>
            <person name="Szollosi G.J."/>
            <person name="Szarkandi J.G."/>
            <person name="Papp V."/>
            <person name="Albert L."/>
            <person name="Andreopoulos W."/>
            <person name="Angelini C."/>
            <person name="Antonin V."/>
            <person name="Barry K.W."/>
            <person name="Bougher N.L."/>
            <person name="Buchanan P."/>
            <person name="Buyck B."/>
            <person name="Bense V."/>
            <person name="Catcheside P."/>
            <person name="Chovatia M."/>
            <person name="Cooper J."/>
            <person name="Damon W."/>
            <person name="Desjardin D."/>
            <person name="Finy P."/>
            <person name="Geml J."/>
            <person name="Haridas S."/>
            <person name="Hughes K."/>
            <person name="Justo A."/>
            <person name="Karasinski D."/>
            <person name="Kautmanova I."/>
            <person name="Kiss B."/>
            <person name="Kocsube S."/>
            <person name="Kotiranta H."/>
            <person name="LaButti K.M."/>
            <person name="Lechner B.E."/>
            <person name="Liimatainen K."/>
            <person name="Lipzen A."/>
            <person name="Lukacs Z."/>
            <person name="Mihaltcheva S."/>
            <person name="Morgado L.N."/>
            <person name="Niskanen T."/>
            <person name="Noordeloos M.E."/>
            <person name="Ohm R.A."/>
            <person name="Ortiz-Santana B."/>
            <person name="Ovrebo C."/>
            <person name="Racz N."/>
            <person name="Riley R."/>
            <person name="Savchenko A."/>
            <person name="Shiryaev A."/>
            <person name="Soop K."/>
            <person name="Spirin V."/>
            <person name="Szebenyi C."/>
            <person name="Tomsovsky M."/>
            <person name="Tulloss R.E."/>
            <person name="Uehling J."/>
            <person name="Grigoriev I.V."/>
            <person name="Vagvolgyi C."/>
            <person name="Papp T."/>
            <person name="Martin F.M."/>
            <person name="Miettinen O."/>
            <person name="Hibbett D.S."/>
            <person name="Nagy L.G."/>
        </authorList>
    </citation>
    <scope>NUCLEOTIDE SEQUENCE [LARGE SCALE GENOMIC DNA]</scope>
    <source>
        <strain evidence="2 3">CBS 962.96</strain>
    </source>
</reference>
<name>A0A4V4HFX4_DENBC</name>
<proteinExistence type="predicted"/>
<gene>
    <name evidence="2" type="ORF">K435DRAFT_797234</name>
</gene>
<dbReference type="OrthoDB" id="2742740at2759"/>
<evidence type="ECO:0000313" key="2">
    <source>
        <dbReference type="EMBL" id="THU96555.1"/>
    </source>
</evidence>
<evidence type="ECO:0000256" key="1">
    <source>
        <dbReference type="SAM" id="MobiDB-lite"/>
    </source>
</evidence>